<organism evidence="3 4">
    <name type="scientific">Pararhodospirillum oryzae</name>
    <dbReference type="NCBI Taxonomy" id="478448"/>
    <lineage>
        <taxon>Bacteria</taxon>
        <taxon>Pseudomonadati</taxon>
        <taxon>Pseudomonadota</taxon>
        <taxon>Alphaproteobacteria</taxon>
        <taxon>Rhodospirillales</taxon>
        <taxon>Rhodospirillaceae</taxon>
        <taxon>Pararhodospirillum</taxon>
    </lineage>
</organism>
<dbReference type="Pfam" id="PF13231">
    <property type="entry name" value="PMT_2"/>
    <property type="match status" value="1"/>
</dbReference>
<feature type="transmembrane region" description="Helical" evidence="1">
    <location>
        <begin position="174"/>
        <end position="200"/>
    </location>
</feature>
<feature type="transmembrane region" description="Helical" evidence="1">
    <location>
        <begin position="121"/>
        <end position="154"/>
    </location>
</feature>
<accession>A0A512H451</accession>
<dbReference type="GO" id="GO:0016740">
    <property type="term" value="F:transferase activity"/>
    <property type="evidence" value="ECO:0007669"/>
    <property type="project" value="UniProtKB-KW"/>
</dbReference>
<evidence type="ECO:0000313" key="4">
    <source>
        <dbReference type="Proteomes" id="UP000321567"/>
    </source>
</evidence>
<keyword evidence="1" id="KW-0812">Transmembrane</keyword>
<dbReference type="Proteomes" id="UP000321567">
    <property type="component" value="Unassembled WGS sequence"/>
</dbReference>
<keyword evidence="4" id="KW-1185">Reference proteome</keyword>
<reference evidence="3 4" key="1">
    <citation type="submission" date="2019-07" db="EMBL/GenBank/DDBJ databases">
        <title>Whole genome shotgun sequence of Rhodospirillum oryzae NBRC 107573.</title>
        <authorList>
            <person name="Hosoyama A."/>
            <person name="Uohara A."/>
            <person name="Ohji S."/>
            <person name="Ichikawa N."/>
        </authorList>
    </citation>
    <scope>NUCLEOTIDE SEQUENCE [LARGE SCALE GENOMIC DNA]</scope>
    <source>
        <strain evidence="3 4">NBRC 107573</strain>
    </source>
</reference>
<feature type="transmembrane region" description="Helical" evidence="1">
    <location>
        <begin position="367"/>
        <end position="388"/>
    </location>
</feature>
<keyword evidence="3" id="KW-0808">Transferase</keyword>
<feature type="transmembrane region" description="Helical" evidence="1">
    <location>
        <begin position="309"/>
        <end position="331"/>
    </location>
</feature>
<evidence type="ECO:0000313" key="3">
    <source>
        <dbReference type="EMBL" id="GEO80211.1"/>
    </source>
</evidence>
<protein>
    <submittedName>
        <fullName evidence="3">Glycosyl transferase</fullName>
    </submittedName>
</protein>
<gene>
    <name evidence="3" type="ORF">ROR02_03420</name>
</gene>
<sequence length="523" mass="54395">MRTATPAILPESGPAAWIASPARVALMAAGVLGAVFVVFGFVFTGLPRDELESVFWGQTLAWGYDIQQPPLHNWLAVGAMAVLGPTPLAFALLRVLSLGGMLAGVWLSTRTLAGRDSLAPGLAVAAVLSTTLFGVGAVLNLTHSLVLLAVFAFLPWAVARLDAPTPPPGAALALGVVLGLGTLSKYTFVLFAAAFLLAALTHPRMRRVLLRVRLIVPTAVVAGLLVLPHGLWVLGADHTVVDELPGLLHGRAAGLGARLWDLLRTGWLDPVAGVALPLVLMGLIVPAALPGGRWGAPADPDPPAPWRRVLLVAVGLSMLLVSLVTLAAGGSRLREHYLMPAALLLPMWAALRVAATRPGPARAGRVAGVLIGAAGLVVGGVLVAGGVVRPLSCTRCLTDLPVPQWAEGLRAQGFQGGTVVAPELDAAANLMRAFPGSRLLWPPAGPRQLAWRPGTRGDDCLVVLSSPAEWPRVRAWMENTLGADGLPSDPPLITLHAPLRGPLTERDAPLNALAWPGGVGDCR</sequence>
<dbReference type="InterPro" id="IPR038731">
    <property type="entry name" value="RgtA/B/C-like"/>
</dbReference>
<dbReference type="EMBL" id="BJZO01000005">
    <property type="protein sequence ID" value="GEO80211.1"/>
    <property type="molecule type" value="Genomic_DNA"/>
</dbReference>
<dbReference type="OrthoDB" id="9153955at2"/>
<evidence type="ECO:0000256" key="1">
    <source>
        <dbReference type="SAM" id="Phobius"/>
    </source>
</evidence>
<dbReference type="RefSeq" id="WP_147162273.1">
    <property type="nucleotide sequence ID" value="NZ_BJZO01000005.1"/>
</dbReference>
<name>A0A512H451_9PROT</name>
<keyword evidence="1" id="KW-0472">Membrane</keyword>
<proteinExistence type="predicted"/>
<feature type="transmembrane region" description="Helical" evidence="1">
    <location>
        <begin position="337"/>
        <end position="355"/>
    </location>
</feature>
<keyword evidence="1" id="KW-1133">Transmembrane helix</keyword>
<feature type="transmembrane region" description="Helical" evidence="1">
    <location>
        <begin position="212"/>
        <end position="234"/>
    </location>
</feature>
<feature type="transmembrane region" description="Helical" evidence="1">
    <location>
        <begin position="270"/>
        <end position="289"/>
    </location>
</feature>
<evidence type="ECO:0000259" key="2">
    <source>
        <dbReference type="Pfam" id="PF13231"/>
    </source>
</evidence>
<feature type="domain" description="Glycosyltransferase RgtA/B/C/D-like" evidence="2">
    <location>
        <begin position="68"/>
        <end position="232"/>
    </location>
</feature>
<comment type="caution">
    <text evidence="3">The sequence shown here is derived from an EMBL/GenBank/DDBJ whole genome shotgun (WGS) entry which is preliminary data.</text>
</comment>
<feature type="transmembrane region" description="Helical" evidence="1">
    <location>
        <begin position="24"/>
        <end position="46"/>
    </location>
</feature>
<dbReference type="AlphaFoldDB" id="A0A512H451"/>